<dbReference type="Proteomes" id="UP001313282">
    <property type="component" value="Unassembled WGS sequence"/>
</dbReference>
<sequence>MNWVGGTRARRRGERLSRATRQQEYFTRLRSNQQARPTLQGITPGKSEYAGQPFTAHRSNRTGHQRTEKSTPEPLPRIAPPKSRKYGTGKEGRNLSVERPGEWFTRSSTPITKPLAPNQRRPSREGKTSFGGLESVVDMPINEAEDTGPSVIIICQEATITARSHNKSSPGATANLDWKAYILCPYQHLGSQHGTDLDGSD</sequence>
<feature type="region of interest" description="Disordered" evidence="1">
    <location>
        <begin position="1"/>
        <end position="131"/>
    </location>
</feature>
<dbReference type="AlphaFoldDB" id="A0AAN8RG08"/>
<dbReference type="EMBL" id="JAVHNR010000006">
    <property type="protein sequence ID" value="KAK6339530.1"/>
    <property type="molecule type" value="Genomic_DNA"/>
</dbReference>
<name>A0AAN8RG08_9PEZI</name>
<comment type="caution">
    <text evidence="2">The sequence shown here is derived from an EMBL/GenBank/DDBJ whole genome shotgun (WGS) entry which is preliminary data.</text>
</comment>
<evidence type="ECO:0000256" key="1">
    <source>
        <dbReference type="SAM" id="MobiDB-lite"/>
    </source>
</evidence>
<protein>
    <submittedName>
        <fullName evidence="2">Uncharacterized protein</fullName>
    </submittedName>
</protein>
<gene>
    <name evidence="2" type="ORF">TWF718_008935</name>
</gene>
<reference evidence="2 3" key="1">
    <citation type="submission" date="2019-10" db="EMBL/GenBank/DDBJ databases">
        <authorList>
            <person name="Palmer J.M."/>
        </authorList>
    </citation>
    <scope>NUCLEOTIDE SEQUENCE [LARGE SCALE GENOMIC DNA]</scope>
    <source>
        <strain evidence="2 3">TWF718</strain>
    </source>
</reference>
<keyword evidence="3" id="KW-1185">Reference proteome</keyword>
<evidence type="ECO:0000313" key="2">
    <source>
        <dbReference type="EMBL" id="KAK6339530.1"/>
    </source>
</evidence>
<organism evidence="2 3">
    <name type="scientific">Orbilia javanica</name>
    <dbReference type="NCBI Taxonomy" id="47235"/>
    <lineage>
        <taxon>Eukaryota</taxon>
        <taxon>Fungi</taxon>
        <taxon>Dikarya</taxon>
        <taxon>Ascomycota</taxon>
        <taxon>Pezizomycotina</taxon>
        <taxon>Orbiliomycetes</taxon>
        <taxon>Orbiliales</taxon>
        <taxon>Orbiliaceae</taxon>
        <taxon>Orbilia</taxon>
    </lineage>
</organism>
<evidence type="ECO:0000313" key="3">
    <source>
        <dbReference type="Proteomes" id="UP001313282"/>
    </source>
</evidence>
<accession>A0AAN8RG08</accession>
<proteinExistence type="predicted"/>
<feature type="compositionally biased region" description="Polar residues" evidence="1">
    <location>
        <begin position="22"/>
        <end position="41"/>
    </location>
</feature>